<gene>
    <name evidence="4" type="primary">LOC106158992</name>
</gene>
<dbReference type="PANTHER" id="PTHR13602">
    <property type="entry name" value="UPF0488 PROTEIN C8ORF33"/>
    <property type="match status" value="1"/>
</dbReference>
<feature type="compositionally biased region" description="Basic residues" evidence="2">
    <location>
        <begin position="7"/>
        <end position="23"/>
    </location>
</feature>
<feature type="compositionally biased region" description="Polar residues" evidence="2">
    <location>
        <begin position="267"/>
        <end position="299"/>
    </location>
</feature>
<dbReference type="AlphaFoldDB" id="A0A1S3HX41"/>
<dbReference type="Pfam" id="PF15393">
    <property type="entry name" value="DUF4615"/>
    <property type="match status" value="1"/>
</dbReference>
<evidence type="ECO:0000313" key="3">
    <source>
        <dbReference type="Proteomes" id="UP000085678"/>
    </source>
</evidence>
<dbReference type="GeneID" id="106158992"/>
<dbReference type="Proteomes" id="UP000085678">
    <property type="component" value="Unplaced"/>
</dbReference>
<name>A0A1S3HX41_LINAN</name>
<feature type="compositionally biased region" description="Polar residues" evidence="2">
    <location>
        <begin position="140"/>
        <end position="168"/>
    </location>
</feature>
<dbReference type="InterPro" id="IPR029274">
    <property type="entry name" value="DUF4615"/>
</dbReference>
<dbReference type="PANTHER" id="PTHR13602:SF2">
    <property type="entry name" value="UPF0488 PROTEIN C8ORF33"/>
    <property type="match status" value="1"/>
</dbReference>
<dbReference type="STRING" id="7574.A0A1S3HX41"/>
<evidence type="ECO:0000313" key="4">
    <source>
        <dbReference type="RefSeq" id="XP_013390595.1"/>
    </source>
</evidence>
<feature type="region of interest" description="Disordered" evidence="2">
    <location>
        <begin position="130"/>
        <end position="168"/>
    </location>
</feature>
<sequence>MADRGKPPRPKSGNKKRPPRQKRKNEGSSDAGGDTGSNTNPDTPDNGLSPEESLERELVWCIQQLEAGLASQKADSKQVQDSLKILKTLKNPKAPLVKKRQMMRMTFGDYRKKMQEEEKRFAASAKKICLKPAPQKHSQKSSTFLRKSQHVNSQGQTNDSQNSNTSCGSIMSNIGSGFKFSFQLNSDKEGDSSEKSAVGDVIMENEREPAVTKVDSNASVNYYRMMPSGQNFTFNFSAGETENNNDLIVDTKVKPTGSDRRIDKASTKGSSEISHQGGRQQGETESNATGAVQHSTTYPLSVVTDENSAKFAAMEISESS</sequence>
<keyword evidence="3" id="KW-1185">Reference proteome</keyword>
<reference evidence="4" key="1">
    <citation type="submission" date="2025-08" db="UniProtKB">
        <authorList>
            <consortium name="RefSeq"/>
        </authorList>
    </citation>
    <scope>IDENTIFICATION</scope>
    <source>
        <tissue evidence="4">Gonads</tissue>
    </source>
</reference>
<comment type="similarity">
    <text evidence="1">Belongs to the UPF0488 family.</text>
</comment>
<organism evidence="3 4">
    <name type="scientific">Lingula anatina</name>
    <name type="common">Brachiopod</name>
    <name type="synonym">Lingula unguis</name>
    <dbReference type="NCBI Taxonomy" id="7574"/>
    <lineage>
        <taxon>Eukaryota</taxon>
        <taxon>Metazoa</taxon>
        <taxon>Spiralia</taxon>
        <taxon>Lophotrochozoa</taxon>
        <taxon>Brachiopoda</taxon>
        <taxon>Linguliformea</taxon>
        <taxon>Lingulata</taxon>
        <taxon>Lingulida</taxon>
        <taxon>Linguloidea</taxon>
        <taxon>Lingulidae</taxon>
        <taxon>Lingula</taxon>
    </lineage>
</organism>
<feature type="region of interest" description="Disordered" evidence="2">
    <location>
        <begin position="239"/>
        <end position="301"/>
    </location>
</feature>
<proteinExistence type="inferred from homology"/>
<protein>
    <submittedName>
        <fullName evidence="4">UPF0488 protein C8orf33 homolog</fullName>
    </submittedName>
</protein>
<dbReference type="InParanoid" id="A0A1S3HX41"/>
<accession>A0A1S3HX41</accession>
<dbReference type="OrthoDB" id="20277at2759"/>
<evidence type="ECO:0000256" key="2">
    <source>
        <dbReference type="SAM" id="MobiDB-lite"/>
    </source>
</evidence>
<feature type="region of interest" description="Disordered" evidence="2">
    <location>
        <begin position="1"/>
        <end position="54"/>
    </location>
</feature>
<dbReference type="KEGG" id="lak:106158992"/>
<dbReference type="RefSeq" id="XP_013390595.1">
    <property type="nucleotide sequence ID" value="XM_013535141.2"/>
</dbReference>
<feature type="compositionally biased region" description="Basic and acidic residues" evidence="2">
    <location>
        <begin position="249"/>
        <end position="266"/>
    </location>
</feature>
<evidence type="ECO:0000256" key="1">
    <source>
        <dbReference type="ARBA" id="ARBA00005707"/>
    </source>
</evidence>